<proteinExistence type="inferred from homology"/>
<reference evidence="6" key="1">
    <citation type="journal article" date="2019" name="Int. J. Syst. Evol. Microbiol.">
        <title>The Global Catalogue of Microorganisms (GCM) 10K type strain sequencing project: providing services to taxonomists for standard genome sequencing and annotation.</title>
        <authorList>
            <consortium name="The Broad Institute Genomics Platform"/>
            <consortium name="The Broad Institute Genome Sequencing Center for Infectious Disease"/>
            <person name="Wu L."/>
            <person name="Ma J."/>
        </authorList>
    </citation>
    <scope>NUCLEOTIDE SEQUENCE [LARGE SCALE GENOMIC DNA]</scope>
    <source>
        <strain evidence="6">JCM 17809</strain>
    </source>
</reference>
<protein>
    <submittedName>
        <fullName evidence="5">LCP family protein</fullName>
    </submittedName>
</protein>
<feature type="transmembrane region" description="Helical" evidence="3">
    <location>
        <begin position="17"/>
        <end position="37"/>
    </location>
</feature>
<evidence type="ECO:0000256" key="3">
    <source>
        <dbReference type="SAM" id="Phobius"/>
    </source>
</evidence>
<gene>
    <name evidence="5" type="ORF">GCM10023168_30520</name>
</gene>
<dbReference type="PANTHER" id="PTHR33392">
    <property type="entry name" value="POLYISOPRENYL-TEICHOIC ACID--PEPTIDOGLYCAN TEICHOIC ACID TRANSFERASE TAGU"/>
    <property type="match status" value="1"/>
</dbReference>
<accession>A0ABP8KNP3</accession>
<organism evidence="5 6">
    <name type="scientific">Fodinibacter luteus</name>
    <dbReference type="NCBI Taxonomy" id="552064"/>
    <lineage>
        <taxon>Bacteria</taxon>
        <taxon>Bacillati</taxon>
        <taxon>Actinomycetota</taxon>
        <taxon>Actinomycetes</taxon>
        <taxon>Micrococcales</taxon>
        <taxon>Intrasporangiaceae</taxon>
        <taxon>Fodinibacter (ex Wang et al. 2009)</taxon>
    </lineage>
</organism>
<feature type="region of interest" description="Disordered" evidence="2">
    <location>
        <begin position="326"/>
        <end position="384"/>
    </location>
</feature>
<evidence type="ECO:0000313" key="6">
    <source>
        <dbReference type="Proteomes" id="UP001500945"/>
    </source>
</evidence>
<evidence type="ECO:0000259" key="4">
    <source>
        <dbReference type="Pfam" id="PF03816"/>
    </source>
</evidence>
<dbReference type="InterPro" id="IPR050922">
    <property type="entry name" value="LytR/CpsA/Psr_CW_biosynth"/>
</dbReference>
<comment type="caution">
    <text evidence="5">The sequence shown here is derived from an EMBL/GenBank/DDBJ whole genome shotgun (WGS) entry which is preliminary data.</text>
</comment>
<feature type="compositionally biased region" description="Low complexity" evidence="2">
    <location>
        <begin position="331"/>
        <end position="375"/>
    </location>
</feature>
<keyword evidence="6" id="KW-1185">Reference proteome</keyword>
<dbReference type="Proteomes" id="UP001500945">
    <property type="component" value="Unassembled WGS sequence"/>
</dbReference>
<keyword evidence="3" id="KW-1133">Transmembrane helix</keyword>
<dbReference type="NCBIfam" id="TIGR00350">
    <property type="entry name" value="lytR_cpsA_psr"/>
    <property type="match status" value="1"/>
</dbReference>
<name>A0ABP8KNP3_9MICO</name>
<dbReference type="Pfam" id="PF03816">
    <property type="entry name" value="LytR_cpsA_psr"/>
    <property type="match status" value="1"/>
</dbReference>
<feature type="domain" description="Cell envelope-related transcriptional attenuator" evidence="4">
    <location>
        <begin position="88"/>
        <end position="242"/>
    </location>
</feature>
<evidence type="ECO:0000256" key="2">
    <source>
        <dbReference type="SAM" id="MobiDB-lite"/>
    </source>
</evidence>
<comment type="similarity">
    <text evidence="1">Belongs to the LytR/CpsA/Psr (LCP) family.</text>
</comment>
<keyword evidence="3" id="KW-0812">Transmembrane</keyword>
<keyword evidence="3" id="KW-0472">Membrane</keyword>
<dbReference type="EMBL" id="BAABGM010000020">
    <property type="protein sequence ID" value="GAA4410630.1"/>
    <property type="molecule type" value="Genomic_DNA"/>
</dbReference>
<dbReference type="Gene3D" id="3.40.630.190">
    <property type="entry name" value="LCP protein"/>
    <property type="match status" value="1"/>
</dbReference>
<dbReference type="PANTHER" id="PTHR33392:SF6">
    <property type="entry name" value="POLYISOPRENYL-TEICHOIC ACID--PEPTIDOGLYCAN TEICHOIC ACID TRANSFERASE TAGU"/>
    <property type="match status" value="1"/>
</dbReference>
<evidence type="ECO:0000256" key="1">
    <source>
        <dbReference type="ARBA" id="ARBA00006068"/>
    </source>
</evidence>
<dbReference type="RefSeq" id="WP_345207531.1">
    <property type="nucleotide sequence ID" value="NZ_BAABGM010000020.1"/>
</dbReference>
<evidence type="ECO:0000313" key="5">
    <source>
        <dbReference type="EMBL" id="GAA4410630.1"/>
    </source>
</evidence>
<sequence length="384" mass="40511">MPEDPVTPPRPSRRRRLVAGLGVLGVVLVAVLGLVWWRLEGNIDRLDVSDDLGDRPAVAEGPLNILLIGSDTREGQDVAGESLTEGARSDTTLVAHVSADREHVTVVSVPRDSMVPAPRECDAAAPREEWVDQQWNSLFTVGGPACLIATLEGATGLFVNHFAVVDFRGFRDMVDALGGVPVCTNEPIDDPKAKLTLAAGRHVLDGEQALGYVRARQTLGDGSDLGRIERQQAFLSSVVQEATRTSLLLRPDRLFAFLDAATRSLTTDPEFGTGTMRDLATSVKDIGIGNVQFVTVPVQEYEADPNRVAWAPEAEALWETLREDGVLGAQPTPGTTSTAPSPSSTTSAPSASPSASTGGSPSASPGGSPSPTITTRSADDDICS</sequence>
<dbReference type="InterPro" id="IPR004474">
    <property type="entry name" value="LytR_CpsA_psr"/>
</dbReference>